<evidence type="ECO:0000259" key="1">
    <source>
        <dbReference type="Pfam" id="PF08818"/>
    </source>
</evidence>
<evidence type="ECO:0000313" key="2">
    <source>
        <dbReference type="EMBL" id="PWW28357.1"/>
    </source>
</evidence>
<dbReference type="EMBL" id="QGTW01000006">
    <property type="protein sequence ID" value="PWW28357.1"/>
    <property type="molecule type" value="Genomic_DNA"/>
</dbReference>
<gene>
    <name evidence="2" type="ORF">DFO73_106173</name>
</gene>
<dbReference type="OrthoDB" id="5951444at2"/>
<feature type="domain" description="YdhG-like" evidence="1">
    <location>
        <begin position="25"/>
        <end position="130"/>
    </location>
</feature>
<dbReference type="Proteomes" id="UP000247150">
    <property type="component" value="Unassembled WGS sequence"/>
</dbReference>
<dbReference type="Pfam" id="PF08818">
    <property type="entry name" value="DUF1801"/>
    <property type="match status" value="1"/>
</dbReference>
<dbReference type="InterPro" id="IPR014922">
    <property type="entry name" value="YdhG-like"/>
</dbReference>
<reference evidence="2 3" key="1">
    <citation type="submission" date="2018-05" db="EMBL/GenBank/DDBJ databases">
        <title>Freshwater and sediment microbial communities from various areas in North America, analyzing microbe dynamics in response to fracking.</title>
        <authorList>
            <person name="Lamendella R."/>
        </authorList>
    </citation>
    <scope>NUCLEOTIDE SEQUENCE [LARGE SCALE GENOMIC DNA]</scope>
    <source>
        <strain evidence="2 3">15_TX</strain>
    </source>
</reference>
<proteinExistence type="predicted"/>
<dbReference type="RefSeq" id="WP_110065208.1">
    <property type="nucleotide sequence ID" value="NZ_QGTW01000006.1"/>
</dbReference>
<name>A0A2V2ZWM8_9BACI</name>
<comment type="caution">
    <text evidence="2">The sequence shown here is derived from an EMBL/GenBank/DDBJ whole genome shotgun (WGS) entry which is preliminary data.</text>
</comment>
<accession>A0A2V2ZWM8</accession>
<organism evidence="2 3">
    <name type="scientific">Cytobacillus oceanisediminis</name>
    <dbReference type="NCBI Taxonomy" id="665099"/>
    <lineage>
        <taxon>Bacteria</taxon>
        <taxon>Bacillati</taxon>
        <taxon>Bacillota</taxon>
        <taxon>Bacilli</taxon>
        <taxon>Bacillales</taxon>
        <taxon>Bacillaceae</taxon>
        <taxon>Cytobacillus</taxon>
    </lineage>
</organism>
<dbReference type="SUPFAM" id="SSF159888">
    <property type="entry name" value="YdhG-like"/>
    <property type="match status" value="1"/>
</dbReference>
<evidence type="ECO:0000313" key="3">
    <source>
        <dbReference type="Proteomes" id="UP000247150"/>
    </source>
</evidence>
<protein>
    <submittedName>
        <fullName evidence="2">Uncharacterized protein DUF1801</fullName>
    </submittedName>
</protein>
<sequence>MYELKTKENDNSVIEFIEKVDSLKKREDAYKLLDIFTETTGYQANMWGPSIIGFGSYHYKYETGHEGDAPLVGFSPRKAKISLYFATGDTKREELLKKFGKHTSGKACVYINKVADIDVDVLKELILQSIKFLRETYPEK</sequence>
<dbReference type="AlphaFoldDB" id="A0A2V2ZWM8"/>